<evidence type="ECO:0000256" key="1">
    <source>
        <dbReference type="SAM" id="Phobius"/>
    </source>
</evidence>
<comment type="caution">
    <text evidence="3">The sequence shown here is derived from an EMBL/GenBank/DDBJ whole genome shotgun (WGS) entry which is preliminary data.</text>
</comment>
<dbReference type="AlphaFoldDB" id="A0A3E3HYM8"/>
<keyword evidence="1" id="KW-1133">Transmembrane helix</keyword>
<protein>
    <submittedName>
        <fullName evidence="3">DUF3592 domain-containing protein</fullName>
    </submittedName>
</protein>
<feature type="transmembrane region" description="Helical" evidence="1">
    <location>
        <begin position="6"/>
        <end position="29"/>
    </location>
</feature>
<sequence>MMEIQVGALIFAGMGLLFLLIGIFLMKVFGRRRKTASMVTTARVVDVKCRRDSGGSTYYYPVFEYYAGGRMQRVVSTFGSSPCRYQTGEETELHYDPEKPEKFWCERDTKMMKLLCGIFMGIGGIFLVLGIVFMVTGAF</sequence>
<keyword evidence="4" id="KW-1185">Reference proteome</keyword>
<keyword evidence="1" id="KW-0812">Transmembrane</keyword>
<feature type="transmembrane region" description="Helical" evidence="1">
    <location>
        <begin position="114"/>
        <end position="135"/>
    </location>
</feature>
<dbReference type="Proteomes" id="UP000260812">
    <property type="component" value="Unassembled WGS sequence"/>
</dbReference>
<dbReference type="GeneID" id="97989363"/>
<dbReference type="InterPro" id="IPR021994">
    <property type="entry name" value="DUF3592"/>
</dbReference>
<dbReference type="EMBL" id="QVLV01000019">
    <property type="protein sequence ID" value="RGE56954.1"/>
    <property type="molecule type" value="Genomic_DNA"/>
</dbReference>
<evidence type="ECO:0000313" key="4">
    <source>
        <dbReference type="Proteomes" id="UP000260812"/>
    </source>
</evidence>
<proteinExistence type="predicted"/>
<gene>
    <name evidence="3" type="ORF">DXC51_21480</name>
</gene>
<evidence type="ECO:0000259" key="2">
    <source>
        <dbReference type="Pfam" id="PF12158"/>
    </source>
</evidence>
<reference evidence="3" key="1">
    <citation type="submission" date="2018-08" db="EMBL/GenBank/DDBJ databases">
        <title>A genome reference for cultivated species of the human gut microbiota.</title>
        <authorList>
            <person name="Zou Y."/>
            <person name="Xue W."/>
            <person name="Luo G."/>
        </authorList>
    </citation>
    <scope>NUCLEOTIDE SEQUENCE [LARGE SCALE GENOMIC DNA]</scope>
    <source>
        <strain evidence="3">TF05-5AC</strain>
    </source>
</reference>
<keyword evidence="1" id="KW-0472">Membrane</keyword>
<evidence type="ECO:0000313" key="3">
    <source>
        <dbReference type="EMBL" id="RGE56954.1"/>
    </source>
</evidence>
<accession>A0A3E3HYM8</accession>
<dbReference type="Pfam" id="PF12158">
    <property type="entry name" value="DUF3592"/>
    <property type="match status" value="1"/>
</dbReference>
<feature type="domain" description="DUF3592" evidence="2">
    <location>
        <begin position="40"/>
        <end position="108"/>
    </location>
</feature>
<dbReference type="RefSeq" id="WP_117545384.1">
    <property type="nucleotide sequence ID" value="NZ_JBKUNB010000015.1"/>
</dbReference>
<organism evidence="3 4">
    <name type="scientific">Eisenbergiella massiliensis</name>
    <dbReference type="NCBI Taxonomy" id="1720294"/>
    <lineage>
        <taxon>Bacteria</taxon>
        <taxon>Bacillati</taxon>
        <taxon>Bacillota</taxon>
        <taxon>Clostridia</taxon>
        <taxon>Lachnospirales</taxon>
        <taxon>Lachnospiraceae</taxon>
        <taxon>Eisenbergiella</taxon>
    </lineage>
</organism>
<name>A0A3E3HYM8_9FIRM</name>